<dbReference type="Gene3D" id="1.25.40.10">
    <property type="entry name" value="Tetratricopeptide repeat domain"/>
    <property type="match status" value="3"/>
</dbReference>
<dbReference type="Proteomes" id="UP001164439">
    <property type="component" value="Chromosome"/>
</dbReference>
<accession>A0ABY7KHH6</accession>
<keyword evidence="2 3" id="KW-0802">TPR repeat</keyword>
<feature type="repeat" description="TPR" evidence="3">
    <location>
        <begin position="603"/>
        <end position="636"/>
    </location>
</feature>
<dbReference type="Pfam" id="PF13181">
    <property type="entry name" value="TPR_8"/>
    <property type="match status" value="1"/>
</dbReference>
<evidence type="ECO:0000256" key="3">
    <source>
        <dbReference type="PROSITE-ProRule" id="PRU00339"/>
    </source>
</evidence>
<dbReference type="PANTHER" id="PTHR44858:SF1">
    <property type="entry name" value="UDP-N-ACETYLGLUCOSAMINE--PEPTIDE N-ACETYLGLUCOSAMINYLTRANSFERASE SPINDLY-RELATED"/>
    <property type="match status" value="1"/>
</dbReference>
<reference evidence="4" key="1">
    <citation type="submission" date="2022-12" db="EMBL/GenBank/DDBJ databases">
        <authorList>
            <person name="Ruckert C."/>
            <person name="Busche T."/>
            <person name="Kalinowski J."/>
            <person name="Wittmann C."/>
        </authorList>
    </citation>
    <scope>NUCLEOTIDE SEQUENCE</scope>
    <source>
        <strain evidence="4">DSM 40467</strain>
    </source>
</reference>
<feature type="repeat" description="TPR" evidence="3">
    <location>
        <begin position="704"/>
        <end position="737"/>
    </location>
</feature>
<organism evidence="4 5">
    <name type="scientific">Streptomyces cinnabarinus</name>
    <dbReference type="NCBI Taxonomy" id="67287"/>
    <lineage>
        <taxon>Bacteria</taxon>
        <taxon>Bacillati</taxon>
        <taxon>Actinomycetota</taxon>
        <taxon>Actinomycetes</taxon>
        <taxon>Kitasatosporales</taxon>
        <taxon>Streptomycetaceae</taxon>
        <taxon>Streptomyces</taxon>
    </lineage>
</organism>
<dbReference type="SUPFAM" id="SSF48452">
    <property type="entry name" value="TPR-like"/>
    <property type="match status" value="1"/>
</dbReference>
<evidence type="ECO:0000313" key="4">
    <source>
        <dbReference type="EMBL" id="WAZ22369.1"/>
    </source>
</evidence>
<dbReference type="SMART" id="SM00028">
    <property type="entry name" value="TPR"/>
    <property type="match status" value="10"/>
</dbReference>
<dbReference type="PROSITE" id="PS50005">
    <property type="entry name" value="TPR"/>
    <property type="match status" value="6"/>
</dbReference>
<evidence type="ECO:0000256" key="1">
    <source>
        <dbReference type="ARBA" id="ARBA00022737"/>
    </source>
</evidence>
<dbReference type="InterPro" id="IPR027417">
    <property type="entry name" value="P-loop_NTPase"/>
</dbReference>
<feature type="repeat" description="TPR" evidence="3">
    <location>
        <begin position="535"/>
        <end position="568"/>
    </location>
</feature>
<name>A0ABY7KHH6_9ACTN</name>
<feature type="repeat" description="TPR" evidence="3">
    <location>
        <begin position="806"/>
        <end position="839"/>
    </location>
</feature>
<sequence>MAELPEWEADDRFVGRESERTLFLRNLGLPPGDPDHRSRFHVRGDSGVGKTFLVEELKRLARERGALTAYVDEDAGSVPDALEMICRQFAAQGRRLKPLERRLAVYREGRREAEAALRAQEPGPEPASAGSRAAVELGMGALETTVPGSALLTRALPADLIAQGADRLRAGLSTRFRNADDIDLVLHPEAALTPVLLRELHAASSAVPRIVLFFDTYERTGPFLDPWLHGLFRKRDEHGGPPDRVVVVTAGQLPLPTGRWSGVVELPLAPFTEVEARRLLAGRGVVAEPVVAEVLRVTGGLPVLVSTLAEKRPDGPEQIEDPSADAVDRFLRAEPEVRHDVARLCALPRWLDGDVFRILVDLPDGELGAQYRWLRTLPFVGERGGRMRYHDVVREPMLRQERLHYPRRWRERHRRLAAAFGEWREDVGEGREGEDLWADEEWRALRLEETYHLLCARPTADLAAALRLFVEACREDEVEGRRWARMLQDAGTATDHTQSTDWGRELGEALDDEGGLARGLDLLLTRPGLDPRGRAAAHALRGREWRHEREYGRALEEYDRAIELDPDAALAHYGRGLTLQLMDDFPPALTALDRADALSPDTGWIISERAETYRLAGRYEEALADFDRALVLDPTDAGSLTGRAVCRHVLGRYDEALADFNRSFAIDDDLWTLIRRARLRFSRGESEQAYADFDLAVARAPDVAWVASERGDNYRLAGRYEDAVTELGRAISLDPDHASALASRGAALGELGRGEEAQTDLDRAIALRPGYAWALVMRSRAKYLNGDEPGMFADLEAAVAAAPDALWIRRELGSEYLDAGRHEEAVAALRHCLDQDPEDAASWAILGAVHRARDDSAEALRHLDRALALSPDYGWAYAQRARVGLATGRTDQALADLDRCVSLDRDPDWARHSAVELLMLCRRWDEAEARLTDGMDDLAPPLHRHAGRWTEARRVAERLRAGDEPIEGTFEVAMTVSGSEGMPAAAPLWRELVCLLREDTGPFERAQGHCVTGCALSDPATAEQGLAEALALDLDWLSLAGLAFILTELKESQGADVSLITACLEPLVEARDAVRARYAE</sequence>
<feature type="repeat" description="TPR" evidence="3">
    <location>
        <begin position="840"/>
        <end position="873"/>
    </location>
</feature>
<dbReference type="Pfam" id="PF13414">
    <property type="entry name" value="TPR_11"/>
    <property type="match status" value="2"/>
</dbReference>
<dbReference type="InterPro" id="IPR019734">
    <property type="entry name" value="TPR_rpt"/>
</dbReference>
<evidence type="ECO:0000313" key="5">
    <source>
        <dbReference type="Proteomes" id="UP001164439"/>
    </source>
</evidence>
<protein>
    <submittedName>
        <fullName evidence="4">Tetratricopeptide repeat protein</fullName>
    </submittedName>
</protein>
<keyword evidence="1" id="KW-0677">Repeat</keyword>
<dbReference type="InterPro" id="IPR050498">
    <property type="entry name" value="Ycf3"/>
</dbReference>
<feature type="repeat" description="TPR" evidence="3">
    <location>
        <begin position="738"/>
        <end position="771"/>
    </location>
</feature>
<dbReference type="InterPro" id="IPR011990">
    <property type="entry name" value="TPR-like_helical_dom_sf"/>
</dbReference>
<evidence type="ECO:0000256" key="2">
    <source>
        <dbReference type="ARBA" id="ARBA00022803"/>
    </source>
</evidence>
<proteinExistence type="predicted"/>
<keyword evidence="5" id="KW-1185">Reference proteome</keyword>
<dbReference type="PANTHER" id="PTHR44858">
    <property type="entry name" value="TETRATRICOPEPTIDE REPEAT PROTEIN 6"/>
    <property type="match status" value="1"/>
</dbReference>
<dbReference type="SUPFAM" id="SSF52540">
    <property type="entry name" value="P-loop containing nucleoside triphosphate hydrolases"/>
    <property type="match status" value="1"/>
</dbReference>
<gene>
    <name evidence="4" type="ORF">STRCI_003620</name>
</gene>
<dbReference type="EMBL" id="CP114413">
    <property type="protein sequence ID" value="WAZ22369.1"/>
    <property type="molecule type" value="Genomic_DNA"/>
</dbReference>
<dbReference type="RefSeq" id="WP_269659989.1">
    <property type="nucleotide sequence ID" value="NZ_CP114413.1"/>
</dbReference>
<dbReference type="Pfam" id="PF13432">
    <property type="entry name" value="TPR_16"/>
    <property type="match status" value="2"/>
</dbReference>